<dbReference type="InterPro" id="IPR000742">
    <property type="entry name" value="EGF"/>
</dbReference>
<dbReference type="PANTHER" id="PTHR24050:SF27">
    <property type="entry name" value="FIBRILLIN-1"/>
    <property type="match status" value="1"/>
</dbReference>
<gene>
    <name evidence="10" type="ORF">DPMN_023373</name>
</gene>
<feature type="compositionally biased region" description="Basic and acidic residues" evidence="7">
    <location>
        <begin position="1264"/>
        <end position="1277"/>
    </location>
</feature>
<keyword evidence="8" id="KW-1133">Transmembrane helix</keyword>
<dbReference type="Proteomes" id="UP000828390">
    <property type="component" value="Unassembled WGS sequence"/>
</dbReference>
<reference evidence="10" key="1">
    <citation type="journal article" date="2019" name="bioRxiv">
        <title>The Genome of the Zebra Mussel, Dreissena polymorpha: A Resource for Invasive Species Research.</title>
        <authorList>
            <person name="McCartney M.A."/>
            <person name="Auch B."/>
            <person name="Kono T."/>
            <person name="Mallez S."/>
            <person name="Zhang Y."/>
            <person name="Obille A."/>
            <person name="Becker A."/>
            <person name="Abrahante J.E."/>
            <person name="Garbe J."/>
            <person name="Badalamenti J.P."/>
            <person name="Herman A."/>
            <person name="Mangelson H."/>
            <person name="Liachko I."/>
            <person name="Sullivan S."/>
            <person name="Sone E.D."/>
            <person name="Koren S."/>
            <person name="Silverstein K.A.T."/>
            <person name="Beckman K.B."/>
            <person name="Gohl D.M."/>
        </authorList>
    </citation>
    <scope>NUCLEOTIDE SEQUENCE</scope>
    <source>
        <strain evidence="10">Duluth1</strain>
        <tissue evidence="10">Whole animal</tissue>
    </source>
</reference>
<feature type="compositionally biased region" description="Polar residues" evidence="7">
    <location>
        <begin position="1185"/>
        <end position="1196"/>
    </location>
</feature>
<feature type="compositionally biased region" description="Basic and acidic residues" evidence="7">
    <location>
        <begin position="1102"/>
        <end position="1127"/>
    </location>
</feature>
<dbReference type="SUPFAM" id="SSF57184">
    <property type="entry name" value="Growth factor receptor domain"/>
    <property type="match status" value="1"/>
</dbReference>
<feature type="compositionally biased region" description="Basic and acidic residues" evidence="7">
    <location>
        <begin position="1170"/>
        <end position="1184"/>
    </location>
</feature>
<dbReference type="FunFam" id="2.10.25.10:FF:000005">
    <property type="entry name" value="Fibrillin 2"/>
    <property type="match status" value="2"/>
</dbReference>
<protein>
    <recommendedName>
        <fullName evidence="9">EGF-like domain-containing protein</fullName>
    </recommendedName>
</protein>
<dbReference type="PANTHER" id="PTHR24050">
    <property type="entry name" value="PA14 DOMAIN-CONTAINING PROTEIN"/>
    <property type="match status" value="1"/>
</dbReference>
<feature type="domain" description="EGF-like" evidence="9">
    <location>
        <begin position="554"/>
        <end position="592"/>
    </location>
</feature>
<dbReference type="PROSITE" id="PS01186">
    <property type="entry name" value="EGF_2"/>
    <property type="match status" value="1"/>
</dbReference>
<feature type="transmembrane region" description="Helical" evidence="8">
    <location>
        <begin position="1042"/>
        <end position="1067"/>
    </location>
</feature>
<dbReference type="GO" id="GO:0005509">
    <property type="term" value="F:calcium ion binding"/>
    <property type="evidence" value="ECO:0007669"/>
    <property type="project" value="InterPro"/>
</dbReference>
<name>A0A9D4RAN6_DREPO</name>
<dbReference type="InterPro" id="IPR001881">
    <property type="entry name" value="EGF-like_Ca-bd_dom"/>
</dbReference>
<evidence type="ECO:0000256" key="4">
    <source>
        <dbReference type="ARBA" id="ARBA00023157"/>
    </source>
</evidence>
<sequence length="1317" mass="149138">MMEVRVLLARMGGMIQHQANPTRHVLFSKYLRGTDYFLAIEIYQIFMTTTTFHLDFILHLNSTLSLPAIAGFLDTLKNKDISLNSTHLGKSSTVHIKPPEEGGLCDVVPKRTDCHEQSTHCVNRNITQDYYDCDCNFGYHKPSSSKSKICEDIDECQLFDTNKTKNERCVHGFSCYNLYGSWNCTCPEDRLWMSVGTPEYPVFRCQGNHTYLGNITFIWEAQDGEMNQSVIKSFLTSQITTVLTNKSLDQNQTITVSSLYVSVTILDNTSHSKLPYFNMYMLTYEFRIRMGDPVSTDRLQRIGSERFKKNKQIGVATFQNITFFNESDNELCKRNKEGNCDLRTTECKQENGTTSCGCKKGFQPREYTKYSCEDVNECNLHEYTCSGGGTCQNLESNWTCSCPSYTELLNVNDTYKECSDEAYYNCSSEAFKRFICSNGNKTCNNSVWSCDCAHGYHLEGSTHSSTCTDTNECEKNPCGHGNCSNNDGGYFCKCESGFLFDEIKKSCIDINECDSEIYICRNGDCRNLNGSYECPCKAGFREEYRSFTATFCVDIDECTNKSHSCGTKATCTNFQGSFTCDCPHGYKNETSDNISYTCIDIDECNKAEGFQCIKGFCNNTDGHWDCVCDMSKRAHVVNESYIECRDVFQYPVQFEVRILYDPYKSAKSEEYIQSSLVKMLSDIVNGSMNGSVLFPVEIIPERYHYLEDRKDNISVTVNVITIKSYDAGLLKHTFEASLNKTAVFTTPSGISGLVSLKKEEASVDLCTLEIFKNKCDPYSTKCKQNNDTFKCECRGGFENRTDIEGVGMCHQIKDTKGDYPYLATVKITINNSSNISSLEFEIAIQQQFKAIYSEMFNETNIWVEILAINGTQTTSRRRRKSESVTPIKVSVDHVLHLTIPKNETTLADKWQMESIAIFERLKNKTKNHTSYFDFESTAVFKDDRLPCSITKMCNASSTTCNDESGKAVCDCLPGFVNNTYINDTVLNPYYKCNRADKESTTTPTTSALRSTTTSPTMSISTSSFSAITTNEMHSTTSASNTALIATGASLGSVVLILAVAVIVVCRLRSKKAHDTERIKLRELEKERRNGFDNSLLGRNYLRSDSKQNSVDDLRETDHETDRDDRRNFYYGGPFKPTYTRPFKSAKLEPIWNHNGHVPGLKGRAGSLPDLNDHVDMRMSPETRRMSQPRNSDSLYSSLRKDKDPPPTQKPFDNYRQSMVRVFPESGERLPRAKINQFPRKNASGRISPEPDYYDDPPLSPKPDYNGRKSRDRVDASRDSGLNGFSRSSVSPEVQRSRESFGYGSLGRGRYRMEDTPF</sequence>
<dbReference type="InterPro" id="IPR009030">
    <property type="entry name" value="Growth_fac_rcpt_cys_sf"/>
</dbReference>
<dbReference type="CDD" id="cd00054">
    <property type="entry name" value="EGF_CA"/>
    <property type="match status" value="5"/>
</dbReference>
<dbReference type="SMART" id="SM00179">
    <property type="entry name" value="EGF_CA"/>
    <property type="match status" value="7"/>
</dbReference>
<dbReference type="InterPro" id="IPR049883">
    <property type="entry name" value="NOTCH1_EGF-like"/>
</dbReference>
<feature type="compositionally biased region" description="Polar residues" evidence="7">
    <location>
        <begin position="1282"/>
        <end position="1293"/>
    </location>
</feature>
<dbReference type="PROSITE" id="PS00010">
    <property type="entry name" value="ASX_HYDROXYL"/>
    <property type="match status" value="3"/>
</dbReference>
<dbReference type="InterPro" id="IPR018097">
    <property type="entry name" value="EGF_Ca-bd_CS"/>
</dbReference>
<organism evidence="10 11">
    <name type="scientific">Dreissena polymorpha</name>
    <name type="common">Zebra mussel</name>
    <name type="synonym">Mytilus polymorpha</name>
    <dbReference type="NCBI Taxonomy" id="45954"/>
    <lineage>
        <taxon>Eukaryota</taxon>
        <taxon>Metazoa</taxon>
        <taxon>Spiralia</taxon>
        <taxon>Lophotrochozoa</taxon>
        <taxon>Mollusca</taxon>
        <taxon>Bivalvia</taxon>
        <taxon>Autobranchia</taxon>
        <taxon>Heteroconchia</taxon>
        <taxon>Euheterodonta</taxon>
        <taxon>Imparidentia</taxon>
        <taxon>Neoheterodontei</taxon>
        <taxon>Myida</taxon>
        <taxon>Dreissenoidea</taxon>
        <taxon>Dreissenidae</taxon>
        <taxon>Dreissena</taxon>
    </lineage>
</organism>
<dbReference type="Pfam" id="PF07645">
    <property type="entry name" value="EGF_CA"/>
    <property type="match status" value="5"/>
</dbReference>
<keyword evidence="1 6" id="KW-0245">EGF-like domain</keyword>
<keyword evidence="8" id="KW-0812">Transmembrane</keyword>
<evidence type="ECO:0000256" key="8">
    <source>
        <dbReference type="SAM" id="Phobius"/>
    </source>
</evidence>
<evidence type="ECO:0000256" key="6">
    <source>
        <dbReference type="PROSITE-ProRule" id="PRU00076"/>
    </source>
</evidence>
<dbReference type="InterPro" id="IPR052235">
    <property type="entry name" value="Nephronectin_domain"/>
</dbReference>
<dbReference type="PROSITE" id="PS50026">
    <property type="entry name" value="EGF_3"/>
    <property type="match status" value="3"/>
</dbReference>
<feature type="domain" description="EGF-like" evidence="9">
    <location>
        <begin position="469"/>
        <end position="508"/>
    </location>
</feature>
<dbReference type="GO" id="GO:0005576">
    <property type="term" value="C:extracellular region"/>
    <property type="evidence" value="ECO:0007669"/>
    <property type="project" value="UniProtKB-SubCell"/>
</dbReference>
<keyword evidence="11" id="KW-1185">Reference proteome</keyword>
<comment type="caution">
    <text evidence="10">The sequence shown here is derived from an EMBL/GenBank/DDBJ whole genome shotgun (WGS) entry which is preliminary data.</text>
</comment>
<evidence type="ECO:0000313" key="10">
    <source>
        <dbReference type="EMBL" id="KAH3860473.1"/>
    </source>
</evidence>
<keyword evidence="3" id="KW-0677">Repeat</keyword>
<evidence type="ECO:0000256" key="5">
    <source>
        <dbReference type="ARBA" id="ARBA00023180"/>
    </source>
</evidence>
<keyword evidence="8" id="KW-0472">Membrane</keyword>
<evidence type="ECO:0000313" key="11">
    <source>
        <dbReference type="Proteomes" id="UP000828390"/>
    </source>
</evidence>
<evidence type="ECO:0000256" key="2">
    <source>
        <dbReference type="ARBA" id="ARBA00022729"/>
    </source>
</evidence>
<evidence type="ECO:0000256" key="1">
    <source>
        <dbReference type="ARBA" id="ARBA00022536"/>
    </source>
</evidence>
<evidence type="ECO:0000256" key="7">
    <source>
        <dbReference type="SAM" id="MobiDB-lite"/>
    </source>
</evidence>
<dbReference type="PROSITE" id="PS01187">
    <property type="entry name" value="EGF_CA"/>
    <property type="match status" value="1"/>
</dbReference>
<feature type="disulfide bond" evidence="6">
    <location>
        <begin position="473"/>
        <end position="483"/>
    </location>
</feature>
<evidence type="ECO:0000259" key="9">
    <source>
        <dbReference type="PROSITE" id="PS50026"/>
    </source>
</evidence>
<proteinExistence type="predicted"/>
<keyword evidence="4 6" id="KW-1015">Disulfide bond</keyword>
<feature type="domain" description="EGF-like" evidence="9">
    <location>
        <begin position="374"/>
        <end position="412"/>
    </location>
</feature>
<comment type="caution">
    <text evidence="6">Lacks conserved residue(s) required for the propagation of feature annotation.</text>
</comment>
<dbReference type="EMBL" id="JAIWYP010000002">
    <property type="protein sequence ID" value="KAH3860473.1"/>
    <property type="molecule type" value="Genomic_DNA"/>
</dbReference>
<feature type="region of interest" description="Disordered" evidence="7">
    <location>
        <begin position="1102"/>
        <end position="1132"/>
    </location>
</feature>
<accession>A0A9D4RAN6</accession>
<dbReference type="InterPro" id="IPR000152">
    <property type="entry name" value="EGF-type_Asp/Asn_hydroxyl_site"/>
</dbReference>
<evidence type="ECO:0000256" key="3">
    <source>
        <dbReference type="ARBA" id="ARBA00022737"/>
    </source>
</evidence>
<keyword evidence="5" id="KW-0325">Glycoprotein</keyword>
<reference evidence="10" key="2">
    <citation type="submission" date="2020-11" db="EMBL/GenBank/DDBJ databases">
        <authorList>
            <person name="McCartney M.A."/>
            <person name="Auch B."/>
            <person name="Kono T."/>
            <person name="Mallez S."/>
            <person name="Becker A."/>
            <person name="Gohl D.M."/>
            <person name="Silverstein K.A.T."/>
            <person name="Koren S."/>
            <person name="Bechman K.B."/>
            <person name="Herman A."/>
            <person name="Abrahante J.E."/>
            <person name="Garbe J."/>
        </authorList>
    </citation>
    <scope>NUCLEOTIDE SEQUENCE</scope>
    <source>
        <strain evidence="10">Duluth1</strain>
        <tissue evidence="10">Whole animal</tissue>
    </source>
</reference>
<feature type="region of interest" description="Disordered" evidence="7">
    <location>
        <begin position="1161"/>
        <end position="1317"/>
    </location>
</feature>
<keyword evidence="2" id="KW-0732">Signal</keyword>
<dbReference type="Gene3D" id="2.10.25.10">
    <property type="entry name" value="Laminin"/>
    <property type="match status" value="5"/>
</dbReference>
<dbReference type="SMART" id="SM00181">
    <property type="entry name" value="EGF"/>
    <property type="match status" value="10"/>
</dbReference>